<evidence type="ECO:0000313" key="2">
    <source>
        <dbReference type="Proteomes" id="UP000280955"/>
    </source>
</evidence>
<evidence type="ECO:0000313" key="1">
    <source>
        <dbReference type="EMBL" id="RKS54147.1"/>
    </source>
</evidence>
<gene>
    <name evidence="1" type="ORF">BDD30_4514</name>
</gene>
<proteinExistence type="predicted"/>
<dbReference type="Proteomes" id="UP000280955">
    <property type="component" value="Unassembled WGS sequence"/>
</dbReference>
<dbReference type="EMBL" id="RBLJ01000006">
    <property type="protein sequence ID" value="RKS54147.1"/>
    <property type="molecule type" value="Genomic_DNA"/>
</dbReference>
<organism evidence="1 2">
    <name type="scientific">Photorhabdus asymbiotica</name>
    <dbReference type="NCBI Taxonomy" id="291112"/>
    <lineage>
        <taxon>Bacteria</taxon>
        <taxon>Pseudomonadati</taxon>
        <taxon>Pseudomonadota</taxon>
        <taxon>Gammaproteobacteria</taxon>
        <taxon>Enterobacterales</taxon>
        <taxon>Morganellaceae</taxon>
        <taxon>Photorhabdus</taxon>
    </lineage>
</organism>
<keyword evidence="2" id="KW-1185">Reference proteome</keyword>
<name>A0ABX9SI26_9GAMM</name>
<reference evidence="1 2" key="1">
    <citation type="submission" date="2018-10" db="EMBL/GenBank/DDBJ databases">
        <title>Genomic Encyclopedia of Archaeal and Bacterial Type Strains, Phase II (KMG-II): from individual species to whole genera.</title>
        <authorList>
            <person name="Goeker M."/>
        </authorList>
    </citation>
    <scope>NUCLEOTIDE SEQUENCE [LARGE SCALE GENOMIC DNA]</scope>
    <source>
        <strain evidence="1 2">DSM 15149</strain>
    </source>
</reference>
<evidence type="ECO:0008006" key="3">
    <source>
        <dbReference type="Google" id="ProtNLM"/>
    </source>
</evidence>
<protein>
    <recommendedName>
        <fullName evidence="3">Integrase</fullName>
    </recommendedName>
</protein>
<comment type="caution">
    <text evidence="1">The sequence shown here is derived from an EMBL/GenBank/DDBJ whole genome shotgun (WGS) entry which is preliminary data.</text>
</comment>
<accession>A0ABX9SI26</accession>
<dbReference type="RefSeq" id="WP_282958062.1">
    <property type="nucleotide sequence ID" value="NZ_CAWQMT010000006.1"/>
</dbReference>
<sequence>MSSPVKHQSTPRPLTLRQHLDAYLDTLLLQGASQKSQLSPEDL</sequence>